<organism evidence="1 2">
    <name type="scientific">Rhizophagus irregularis</name>
    <dbReference type="NCBI Taxonomy" id="588596"/>
    <lineage>
        <taxon>Eukaryota</taxon>
        <taxon>Fungi</taxon>
        <taxon>Fungi incertae sedis</taxon>
        <taxon>Mucoromycota</taxon>
        <taxon>Glomeromycotina</taxon>
        <taxon>Glomeromycetes</taxon>
        <taxon>Glomerales</taxon>
        <taxon>Glomeraceae</taxon>
        <taxon>Rhizophagus</taxon>
    </lineage>
</organism>
<protein>
    <submittedName>
        <fullName evidence="1">Uncharacterized protein</fullName>
    </submittedName>
</protein>
<name>A0A2N0PA94_9GLOM</name>
<evidence type="ECO:0000313" key="1">
    <source>
        <dbReference type="EMBL" id="PKC03741.1"/>
    </source>
</evidence>
<comment type="caution">
    <text evidence="1">The sequence shown here is derived from an EMBL/GenBank/DDBJ whole genome shotgun (WGS) entry which is preliminary data.</text>
</comment>
<proteinExistence type="predicted"/>
<reference evidence="1 2" key="1">
    <citation type="submission" date="2016-04" db="EMBL/GenBank/DDBJ databases">
        <title>Genome analyses suggest a sexual origin of heterokaryosis in a supposedly ancient asexual fungus.</title>
        <authorList>
            <person name="Ropars J."/>
            <person name="Sedzielewska K."/>
            <person name="Noel J."/>
            <person name="Charron P."/>
            <person name="Farinelli L."/>
            <person name="Marton T."/>
            <person name="Kruger M."/>
            <person name="Pelin A."/>
            <person name="Brachmann A."/>
            <person name="Corradi N."/>
        </authorList>
    </citation>
    <scope>NUCLEOTIDE SEQUENCE [LARGE SCALE GENOMIC DNA]</scope>
    <source>
        <strain evidence="1 2">A5</strain>
    </source>
</reference>
<reference evidence="1 2" key="2">
    <citation type="submission" date="2017-09" db="EMBL/GenBank/DDBJ databases">
        <title>Extensive intraspecific genome diversity in a model arbuscular mycorrhizal fungus.</title>
        <authorList>
            <person name="Chen E.C."/>
            <person name="Morin E."/>
            <person name="Beaudet D."/>
            <person name="Noel J."/>
            <person name="Ndikumana S."/>
            <person name="Charron P."/>
            <person name="St-Onge C."/>
            <person name="Giorgi J."/>
            <person name="Grigoriev I.V."/>
            <person name="Roux C."/>
            <person name="Martin F.M."/>
            <person name="Corradi N."/>
        </authorList>
    </citation>
    <scope>NUCLEOTIDE SEQUENCE [LARGE SCALE GENOMIC DNA]</scope>
    <source>
        <strain evidence="1 2">A5</strain>
    </source>
</reference>
<gene>
    <name evidence="1" type="ORF">RhiirA5_503234</name>
</gene>
<dbReference type="VEuPathDB" id="FungiDB:RhiirFUN_013392"/>
<dbReference type="Proteomes" id="UP000232722">
    <property type="component" value="Unassembled WGS sequence"/>
</dbReference>
<evidence type="ECO:0000313" key="2">
    <source>
        <dbReference type="Proteomes" id="UP000232722"/>
    </source>
</evidence>
<dbReference type="AlphaFoldDB" id="A0A2N0PA94"/>
<dbReference type="EMBL" id="LLXJ01001132">
    <property type="protein sequence ID" value="PKC03741.1"/>
    <property type="molecule type" value="Genomic_DNA"/>
</dbReference>
<accession>A0A2N0PA94</accession>
<sequence length="168" mass="19453">MPGIYGISQNPDTNDFILVFQHYKTTTIRYTMKILANWISGNEKIDELIQKMQLKIHERSDTVFEWISYTIFLNKNKMKIRLSIKKKNYLGFNGFKELQIDDWSPSYENPPQGYVFNFKSEALVKVPEYKSSGMSNCFRKAKESGLCLPLSGEGEQVDAMIKEVMATL</sequence>